<name>A0A1S8MC03_9CLOT</name>
<dbReference type="AlphaFoldDB" id="A0A1S8MC03"/>
<protein>
    <submittedName>
        <fullName evidence="1">Uncharacterized protein</fullName>
    </submittedName>
</protein>
<proteinExistence type="predicted"/>
<organism evidence="1 2">
    <name type="scientific">Clostridium felsineum</name>
    <dbReference type="NCBI Taxonomy" id="36839"/>
    <lineage>
        <taxon>Bacteria</taxon>
        <taxon>Bacillati</taxon>
        <taxon>Bacillota</taxon>
        <taxon>Clostridia</taxon>
        <taxon>Eubacteriales</taxon>
        <taxon>Clostridiaceae</taxon>
        <taxon>Clostridium</taxon>
    </lineage>
</organism>
<dbReference type="PROSITE" id="PS51257">
    <property type="entry name" value="PROKAR_LIPOPROTEIN"/>
    <property type="match status" value="1"/>
</dbReference>
<gene>
    <name evidence="1" type="ORF">CROST_036660</name>
</gene>
<dbReference type="EMBL" id="CP096983">
    <property type="protein sequence ID" value="URZ12920.1"/>
    <property type="molecule type" value="Genomic_DNA"/>
</dbReference>
<evidence type="ECO:0000313" key="1">
    <source>
        <dbReference type="EMBL" id="URZ12920.1"/>
    </source>
</evidence>
<dbReference type="Proteomes" id="UP000190951">
    <property type="component" value="Chromosome"/>
</dbReference>
<dbReference type="InterPro" id="IPR037873">
    <property type="entry name" value="BamE-like"/>
</dbReference>
<dbReference type="KEGG" id="crw:CROST_036660"/>
<keyword evidence="2" id="KW-1185">Reference proteome</keyword>
<dbReference type="STRING" id="84029.CROST_38040"/>
<dbReference type="Gene3D" id="3.30.1450.10">
    <property type="match status" value="2"/>
</dbReference>
<dbReference type="RefSeq" id="WP_077833156.1">
    <property type="nucleotide sequence ID" value="NZ_CP096983.1"/>
</dbReference>
<sequence length="183" mass="20328">MKNIKLKMTATVIGVITIVGLTGCAASKTADKPAPSKQYNYSQFTKIKVGMTYEETKKILGAGKKDSDKQGKISYKWKNDDYSFIDVTYSTSTNKAIEKMEYKLGDNKIKVSKNKYDKIKGKQNYDDIKELLGGDGTVSEENDTGTGTTDKEYIWGNDSDENGYISVSFTNGYASFKSGNYLK</sequence>
<reference evidence="1 2" key="1">
    <citation type="submission" date="2022-04" db="EMBL/GenBank/DDBJ databases">
        <title>Genome sequence of C. roseum typestrain.</title>
        <authorList>
            <person name="Poehlein A."/>
            <person name="Schoch T."/>
            <person name="Duerre P."/>
            <person name="Daniel R."/>
        </authorList>
    </citation>
    <scope>NUCLEOTIDE SEQUENCE [LARGE SCALE GENOMIC DNA]</scope>
    <source>
        <strain evidence="1 2">DSM 7320</strain>
    </source>
</reference>
<accession>A0A1S8MC03</accession>
<evidence type="ECO:0000313" key="2">
    <source>
        <dbReference type="Proteomes" id="UP000190951"/>
    </source>
</evidence>